<dbReference type="SMART" id="SM00490">
    <property type="entry name" value="HELICc"/>
    <property type="match status" value="1"/>
</dbReference>
<dbReference type="RefSeq" id="XP_011398058.1">
    <property type="nucleotide sequence ID" value="XM_011399756.1"/>
</dbReference>
<dbReference type="EMBL" id="KL662112">
    <property type="protein sequence ID" value="KFM25167.1"/>
    <property type="molecule type" value="Genomic_DNA"/>
</dbReference>
<evidence type="ECO:0000256" key="1">
    <source>
        <dbReference type="ARBA" id="ARBA00022741"/>
    </source>
</evidence>
<dbReference type="GeneID" id="23617513"/>
<dbReference type="InterPro" id="IPR025313">
    <property type="entry name" value="SPB4-like_CTE"/>
</dbReference>
<feature type="domain" description="Helicase ATP-binding" evidence="9">
    <location>
        <begin position="36"/>
        <end position="215"/>
    </location>
</feature>
<name>A0A087SHG3_AUXPR</name>
<evidence type="ECO:0000259" key="10">
    <source>
        <dbReference type="PROSITE" id="PS51194"/>
    </source>
</evidence>
<dbReference type="eggNOG" id="KOG0345">
    <property type="taxonomic scope" value="Eukaryota"/>
</dbReference>
<dbReference type="Pfam" id="PF00270">
    <property type="entry name" value="DEAD"/>
    <property type="match status" value="1"/>
</dbReference>
<comment type="catalytic activity">
    <reaction evidence="7">
        <text>ATP + H2O = ADP + phosphate + H(+)</text>
        <dbReference type="Rhea" id="RHEA:13065"/>
        <dbReference type="ChEBI" id="CHEBI:15377"/>
        <dbReference type="ChEBI" id="CHEBI:15378"/>
        <dbReference type="ChEBI" id="CHEBI:30616"/>
        <dbReference type="ChEBI" id="CHEBI:43474"/>
        <dbReference type="ChEBI" id="CHEBI:456216"/>
        <dbReference type="EC" id="3.6.4.13"/>
    </reaction>
</comment>
<evidence type="ECO:0000313" key="12">
    <source>
        <dbReference type="EMBL" id="KFM25167.1"/>
    </source>
</evidence>
<keyword evidence="2 6" id="KW-0378">Hydrolase</keyword>
<keyword evidence="1 6" id="KW-0547">Nucleotide-binding</keyword>
<evidence type="ECO:0000256" key="8">
    <source>
        <dbReference type="SAM" id="MobiDB-lite"/>
    </source>
</evidence>
<dbReference type="PROSITE" id="PS00039">
    <property type="entry name" value="DEAD_ATP_HELICASE"/>
    <property type="match status" value="1"/>
</dbReference>
<comment type="similarity">
    <text evidence="6">Belongs to the DEAD box helicase family.</text>
</comment>
<dbReference type="PANTHER" id="PTHR24031">
    <property type="entry name" value="RNA HELICASE"/>
    <property type="match status" value="1"/>
</dbReference>
<dbReference type="GO" id="GO:0003723">
    <property type="term" value="F:RNA binding"/>
    <property type="evidence" value="ECO:0007669"/>
    <property type="project" value="UniProtKB-UniRule"/>
</dbReference>
<dbReference type="EC" id="3.6.4.13" evidence="7"/>
<evidence type="ECO:0000313" key="13">
    <source>
        <dbReference type="EMBL" id="RMZ53736.1"/>
    </source>
</evidence>
<evidence type="ECO:0000256" key="4">
    <source>
        <dbReference type="ARBA" id="ARBA00022840"/>
    </source>
</evidence>
<dbReference type="AlphaFoldDB" id="A0A087SHG3"/>
<accession>A0A087SHG3</accession>
<dbReference type="SMART" id="SM01178">
    <property type="entry name" value="DUF4217"/>
    <property type="match status" value="1"/>
</dbReference>
<feature type="region of interest" description="Disordered" evidence="8">
    <location>
        <begin position="609"/>
        <end position="653"/>
    </location>
</feature>
<dbReference type="SUPFAM" id="SSF52540">
    <property type="entry name" value="P-loop containing nucleoside triphosphate hydrolases"/>
    <property type="match status" value="1"/>
</dbReference>
<dbReference type="InterPro" id="IPR011545">
    <property type="entry name" value="DEAD/DEAH_box_helicase_dom"/>
</dbReference>
<evidence type="ECO:0000256" key="5">
    <source>
        <dbReference type="ARBA" id="ARBA00022884"/>
    </source>
</evidence>
<keyword evidence="4 6" id="KW-0067">ATP-binding</keyword>
<feature type="domain" description="Helicase C-terminal" evidence="10">
    <location>
        <begin position="268"/>
        <end position="433"/>
    </location>
</feature>
<keyword evidence="3 6" id="KW-0347">Helicase</keyword>
<protein>
    <recommendedName>
        <fullName evidence="7">ATP-dependent RNA helicase</fullName>
        <ecNumber evidence="7">3.6.4.13</ecNumber>
    </recommendedName>
</protein>
<dbReference type="InterPro" id="IPR027417">
    <property type="entry name" value="P-loop_NTPase"/>
</dbReference>
<keyword evidence="14" id="KW-1185">Reference proteome</keyword>
<dbReference type="EMBL" id="GDKF01002387">
    <property type="protein sequence ID" value="JAT76235.1"/>
    <property type="molecule type" value="Transcribed_RNA"/>
</dbReference>
<comment type="domain">
    <text evidence="7">The Q motif is unique to and characteristic of the DEAD box family of RNA helicases and controls ATP binding and hydrolysis.</text>
</comment>
<evidence type="ECO:0000313" key="14">
    <source>
        <dbReference type="Proteomes" id="UP000028924"/>
    </source>
</evidence>
<dbReference type="Proteomes" id="UP000028924">
    <property type="component" value="Unassembled WGS sequence"/>
</dbReference>
<evidence type="ECO:0000256" key="2">
    <source>
        <dbReference type="ARBA" id="ARBA00022801"/>
    </source>
</evidence>
<dbReference type="CDD" id="cd17960">
    <property type="entry name" value="DEADc_DDX55"/>
    <property type="match status" value="1"/>
</dbReference>
<evidence type="ECO:0000256" key="7">
    <source>
        <dbReference type="RuleBase" id="RU365068"/>
    </source>
</evidence>
<sequence length="653" mass="70302">MAGRDFRELGGISSETLAVLDKLGFRTATPVQEATIPLFAGHKDVAVDACTGSGKTLAFLIPLIEKMRRLEEPLTIHQVGAVVVSPTRELARQIYSVAQPFIASVPWLKAALLVGGSDPANDVAQLRDGGSNVLIGTPGRLDDIRQRCAAWLEVKTVEILVLDEADRLLDMGFKVQLDAIISALPRQRRTGLFSATQTEAVQALARAGLRNAVRVNVAVSRAAAAPRPDVEGVAEAAGWEAELQRDELEQRTPGTLSICYHIVEAVDKLAVLAHFLQAHPDSKIIVYFLTCACVDHALLALGLLPGTRGLVVSALHGRMKQAAREAVLEAYAAATTGVLLCTDVAARGLDIPDVHWIVQADPPQDPAAFIHRVGRTARMGRSGDALLLLMPHEDSYVDFLGVRKVPLRPATPAVLGTAAADGAATNARLRAAAEADRAFMEAGVKAFVSYVRGYKEHHCRYIFRIQDVPLGQLATAFGLLRLPGMPEVKKAGIRLAGFEPSAIDVDSIKFNDKAREKQRQALLKKREAEGPRESAKAAHRAAQQAARQAAARQATEAVGAGARLTAAKRRALEAADEAEELATEYTMLKKLRRGKISQHEFDVVLGMSDDSDAEVKESVPAPAPKRKLATALQKRAAKLKRKQKRRAGSKGEA</sequence>
<feature type="compositionally biased region" description="Basic residues" evidence="8">
    <location>
        <begin position="635"/>
        <end position="653"/>
    </location>
</feature>
<evidence type="ECO:0000313" key="15">
    <source>
        <dbReference type="Proteomes" id="UP000279271"/>
    </source>
</evidence>
<dbReference type="CDD" id="cd18787">
    <property type="entry name" value="SF2_C_DEAD"/>
    <property type="match status" value="1"/>
</dbReference>
<dbReference type="PROSITE" id="PS51194">
    <property type="entry name" value="HELICASE_CTER"/>
    <property type="match status" value="1"/>
</dbReference>
<evidence type="ECO:0000259" key="9">
    <source>
        <dbReference type="PROSITE" id="PS51192"/>
    </source>
</evidence>
<reference evidence="13" key="5">
    <citation type="submission" date="2018-11" db="EMBL/GenBank/DDBJ databases">
        <title>Characterization of plant carbon substrate utilization by Auxenochlorella protothecoides.</title>
        <authorList>
            <person name="Vogler B.W."/>
            <person name="Starkenburg S.R."/>
            <person name="Sudasinghe N."/>
            <person name="Schambach J.Y."/>
            <person name="Rollin J.A."/>
            <person name="Pattathil S."/>
            <person name="Barry A.N."/>
        </authorList>
    </citation>
    <scope>NUCLEOTIDE SEQUENCE [LARGE SCALE GENOMIC DNA]</scope>
    <source>
        <strain evidence="13">UTEX 25</strain>
    </source>
</reference>
<evidence type="ECO:0000256" key="3">
    <source>
        <dbReference type="ARBA" id="ARBA00022806"/>
    </source>
</evidence>
<dbReference type="GO" id="GO:0016787">
    <property type="term" value="F:hydrolase activity"/>
    <property type="evidence" value="ECO:0007669"/>
    <property type="project" value="UniProtKB-KW"/>
</dbReference>
<reference evidence="15" key="3">
    <citation type="journal article" date="2018" name="Algal Res.">
        <title>Characterization of plant carbon substrate utilization by Auxenochlorella protothecoides.</title>
        <authorList>
            <person name="Vogler B.W."/>
            <person name="Starkenburg S.R."/>
            <person name="Sudasinghe N."/>
            <person name="Schambach J.Y."/>
            <person name="Rollin J.A."/>
            <person name="Pattathil S."/>
            <person name="Barry A.N."/>
        </authorList>
    </citation>
    <scope>NUCLEOTIDE SEQUENCE [LARGE SCALE GENOMIC DNA]</scope>
    <source>
        <strain evidence="15">UTEX 25</strain>
    </source>
</reference>
<dbReference type="SMART" id="SM00487">
    <property type="entry name" value="DEXDc"/>
    <property type="match status" value="1"/>
</dbReference>
<proteinExistence type="inferred from homology"/>
<dbReference type="InterPro" id="IPR001650">
    <property type="entry name" value="Helicase_C-like"/>
</dbReference>
<organism evidence="12 14">
    <name type="scientific">Auxenochlorella protothecoides</name>
    <name type="common">Green microalga</name>
    <name type="synonym">Chlorella protothecoides</name>
    <dbReference type="NCBI Taxonomy" id="3075"/>
    <lineage>
        <taxon>Eukaryota</taxon>
        <taxon>Viridiplantae</taxon>
        <taxon>Chlorophyta</taxon>
        <taxon>core chlorophytes</taxon>
        <taxon>Trebouxiophyceae</taxon>
        <taxon>Chlorellales</taxon>
        <taxon>Chlorellaceae</taxon>
        <taxon>Auxenochlorella</taxon>
    </lineage>
</organism>
<reference evidence="12 14" key="1">
    <citation type="journal article" date="2014" name="BMC Genomics">
        <title>Oil accumulation mechanisms of the oleaginous microalga Chlorella protothecoides revealed through its genome, transcriptomes, and proteomes.</title>
        <authorList>
            <person name="Gao C."/>
            <person name="Wang Y."/>
            <person name="Shen Y."/>
            <person name="Yan D."/>
            <person name="He X."/>
            <person name="Dai J."/>
            <person name="Wu Q."/>
        </authorList>
    </citation>
    <scope>NUCLEOTIDE SEQUENCE [LARGE SCALE GENOMIC DNA]</scope>
    <source>
        <strain evidence="12 14">0710</strain>
    </source>
</reference>
<evidence type="ECO:0000256" key="6">
    <source>
        <dbReference type="RuleBase" id="RU000492"/>
    </source>
</evidence>
<dbReference type="KEGG" id="apro:F751_6122"/>
<reference evidence="11" key="2">
    <citation type="submission" date="2015-08" db="EMBL/GenBank/DDBJ databases">
        <authorList>
            <person name="Babu N.S."/>
            <person name="Beckwith C.J."/>
            <person name="Beseler K.G."/>
            <person name="Brison A."/>
            <person name="Carone J.V."/>
            <person name="Caskin T.P."/>
            <person name="Diamond M."/>
            <person name="Durham M.E."/>
            <person name="Foxe J.M."/>
            <person name="Go M."/>
            <person name="Henderson B.A."/>
            <person name="Jones I.B."/>
            <person name="McGettigan J.A."/>
            <person name="Micheletti S.J."/>
            <person name="Nasrallah M.E."/>
            <person name="Ortiz D."/>
            <person name="Piller C.R."/>
            <person name="Privatt S.R."/>
            <person name="Schneider S.L."/>
            <person name="Sharp S."/>
            <person name="Smith T.C."/>
            <person name="Stanton J.D."/>
            <person name="Ullery H.E."/>
            <person name="Wilson R.J."/>
            <person name="Serrano M.G."/>
            <person name="Buck G."/>
            <person name="Lee V."/>
            <person name="Wang Y."/>
            <person name="Carvalho R."/>
            <person name="Voegtly L."/>
            <person name="Shi R."/>
            <person name="Duckworth R."/>
            <person name="Johnson A."/>
            <person name="Loviza R."/>
            <person name="Walstead R."/>
            <person name="Shah Z."/>
            <person name="Kiflezghi M."/>
            <person name="Wade K."/>
            <person name="Ball S.L."/>
            <person name="Bradley K.W."/>
            <person name="Asai D.J."/>
            <person name="Bowman C.A."/>
            <person name="Russell D.A."/>
            <person name="Pope W.H."/>
            <person name="Jacobs-Sera D."/>
            <person name="Hendrix R.W."/>
            <person name="Hatfull G.F."/>
        </authorList>
    </citation>
    <scope>NUCLEOTIDE SEQUENCE</scope>
</reference>
<dbReference type="STRING" id="3075.A0A087SHG3"/>
<dbReference type="Gene3D" id="3.40.50.300">
    <property type="entry name" value="P-loop containing nucleotide triphosphate hydrolases"/>
    <property type="match status" value="2"/>
</dbReference>
<dbReference type="Proteomes" id="UP000279271">
    <property type="component" value="Unassembled WGS sequence"/>
</dbReference>
<dbReference type="InterPro" id="IPR000629">
    <property type="entry name" value="RNA-helicase_DEAD-box_CS"/>
</dbReference>
<dbReference type="OrthoDB" id="7396459at2759"/>
<dbReference type="InterPro" id="IPR014001">
    <property type="entry name" value="Helicase_ATP-bd"/>
</dbReference>
<gene>
    <name evidence="13" type="ORF">APUTEX25_003875</name>
    <name evidence="12" type="ORF">F751_6122</name>
    <name evidence="11" type="ORF">g.51057</name>
</gene>
<reference evidence="13" key="4">
    <citation type="submission" date="2018-10" db="EMBL/GenBank/DDBJ databases">
        <authorList>
            <person name="Hovde B."/>
            <person name="Zhang X."/>
        </authorList>
    </citation>
    <scope>NUCLEOTIDE SEQUENCE [LARGE SCALE GENOMIC DNA]</scope>
    <source>
        <strain evidence="13">UTEX 25</strain>
    </source>
</reference>
<comment type="function">
    <text evidence="7">RNA helicase.</text>
</comment>
<dbReference type="Pfam" id="PF00271">
    <property type="entry name" value="Helicase_C"/>
    <property type="match status" value="1"/>
</dbReference>
<dbReference type="GO" id="GO:0005524">
    <property type="term" value="F:ATP binding"/>
    <property type="evidence" value="ECO:0007669"/>
    <property type="project" value="UniProtKB-UniRule"/>
</dbReference>
<dbReference type="Pfam" id="PF13959">
    <property type="entry name" value="CTE_SPB4"/>
    <property type="match status" value="1"/>
</dbReference>
<keyword evidence="5 7" id="KW-0694">RNA-binding</keyword>
<dbReference type="PROSITE" id="PS51192">
    <property type="entry name" value="HELICASE_ATP_BIND_1"/>
    <property type="match status" value="1"/>
</dbReference>
<dbReference type="GO" id="GO:0003724">
    <property type="term" value="F:RNA helicase activity"/>
    <property type="evidence" value="ECO:0007669"/>
    <property type="project" value="UniProtKB-EC"/>
</dbReference>
<dbReference type="EMBL" id="QOKY01000195">
    <property type="protein sequence ID" value="RMZ53736.1"/>
    <property type="molecule type" value="Genomic_DNA"/>
</dbReference>
<evidence type="ECO:0000313" key="11">
    <source>
        <dbReference type="EMBL" id="JAT76235.1"/>
    </source>
</evidence>